<evidence type="ECO:0000256" key="2">
    <source>
        <dbReference type="ARBA" id="ARBA00023136"/>
    </source>
</evidence>
<dbReference type="Proteomes" id="UP000036890">
    <property type="component" value="Unassembled WGS sequence"/>
</dbReference>
<feature type="domain" description="TonB-dependent receptor-like beta-barrel" evidence="5">
    <location>
        <begin position="436"/>
        <end position="930"/>
    </location>
</feature>
<dbReference type="PANTHER" id="PTHR40980:SF4">
    <property type="entry name" value="TONB-DEPENDENT RECEPTOR-LIKE BETA-BARREL DOMAIN-CONTAINING PROTEIN"/>
    <property type="match status" value="1"/>
</dbReference>
<keyword evidence="2 4" id="KW-0472">Membrane</keyword>
<dbReference type="AlphaFoldDB" id="A0A0L8ACR1"/>
<evidence type="ECO:0000256" key="1">
    <source>
        <dbReference type="ARBA" id="ARBA00004442"/>
    </source>
</evidence>
<dbReference type="Pfam" id="PF00593">
    <property type="entry name" value="TonB_dep_Rec_b-barrel"/>
    <property type="match status" value="1"/>
</dbReference>
<dbReference type="SUPFAM" id="SSF56935">
    <property type="entry name" value="Porins"/>
    <property type="match status" value="1"/>
</dbReference>
<dbReference type="EMBL" id="AJLO02000014">
    <property type="protein sequence ID" value="KOF00189.1"/>
    <property type="molecule type" value="Genomic_DNA"/>
</dbReference>
<evidence type="ECO:0000259" key="6">
    <source>
        <dbReference type="Pfam" id="PF07715"/>
    </source>
</evidence>
<protein>
    <submittedName>
        <fullName evidence="7">TonB-dependent receptor</fullName>
    </submittedName>
</protein>
<comment type="similarity">
    <text evidence="4">Belongs to the TonB-dependent receptor family.</text>
</comment>
<dbReference type="InterPro" id="IPR036942">
    <property type="entry name" value="Beta-barrel_TonB_sf"/>
</dbReference>
<dbReference type="Gene3D" id="2.40.170.20">
    <property type="entry name" value="TonB-dependent receptor, beta-barrel domain"/>
    <property type="match status" value="1"/>
</dbReference>
<keyword evidence="3" id="KW-0998">Cell outer membrane</keyword>
<dbReference type="Gene3D" id="2.170.130.10">
    <property type="entry name" value="TonB-dependent receptor, plug domain"/>
    <property type="match status" value="1"/>
</dbReference>
<evidence type="ECO:0000256" key="3">
    <source>
        <dbReference type="ARBA" id="ARBA00023237"/>
    </source>
</evidence>
<dbReference type="GO" id="GO:0009279">
    <property type="term" value="C:cell outer membrane"/>
    <property type="evidence" value="ECO:0007669"/>
    <property type="project" value="UniProtKB-SubCell"/>
</dbReference>
<gene>
    <name evidence="7" type="ORF">W7K_05025</name>
</gene>
<keyword evidence="7" id="KW-0675">Receptor</keyword>
<dbReference type="RefSeq" id="WP_050544492.1">
    <property type="nucleotide sequence ID" value="NZ_AJLO02000014.1"/>
</dbReference>
<dbReference type="InterPro" id="IPR010104">
    <property type="entry name" value="TonB_rcpt_bac"/>
</dbReference>
<organism evidence="7 8">
    <name type="scientific">Stenotrophomonas geniculata N1</name>
    <dbReference type="NCBI Taxonomy" id="1167641"/>
    <lineage>
        <taxon>Bacteria</taxon>
        <taxon>Pseudomonadati</taxon>
        <taxon>Pseudomonadota</taxon>
        <taxon>Gammaproteobacteria</taxon>
        <taxon>Lysobacterales</taxon>
        <taxon>Lysobacteraceae</taxon>
        <taxon>Stenotrophomonas</taxon>
    </lineage>
</organism>
<reference evidence="7 8" key="1">
    <citation type="journal article" date="2012" name="J. Bacteriol.">
        <title>Genome sequence of a novel nicotine-degrading strain, Pseudomonas geniculata N1.</title>
        <authorList>
            <person name="Tang H."/>
            <person name="Yu H."/>
            <person name="Tai C."/>
            <person name="Huang K."/>
            <person name="Liu Y."/>
            <person name="Wang L."/>
            <person name="Yao Y."/>
            <person name="Wu G."/>
            <person name="Xu P."/>
        </authorList>
    </citation>
    <scope>NUCLEOTIDE SEQUENCE [LARGE SCALE GENOMIC DNA]</scope>
    <source>
        <strain evidence="7 8">N1</strain>
    </source>
</reference>
<evidence type="ECO:0000313" key="7">
    <source>
        <dbReference type="EMBL" id="KOF00189.1"/>
    </source>
</evidence>
<feature type="domain" description="TonB-dependent receptor plug" evidence="6">
    <location>
        <begin position="67"/>
        <end position="170"/>
    </location>
</feature>
<proteinExistence type="inferred from homology"/>
<comment type="caution">
    <text evidence="7">The sequence shown here is derived from an EMBL/GenBank/DDBJ whole genome shotgun (WGS) entry which is preliminary data.</text>
</comment>
<dbReference type="InterPro" id="IPR012910">
    <property type="entry name" value="Plug_dom"/>
</dbReference>
<comment type="subcellular location">
    <subcellularLocation>
        <location evidence="1 4">Cell outer membrane</location>
    </subcellularLocation>
</comment>
<dbReference type="InterPro" id="IPR037066">
    <property type="entry name" value="Plug_dom_sf"/>
</dbReference>
<evidence type="ECO:0000259" key="5">
    <source>
        <dbReference type="Pfam" id="PF00593"/>
    </source>
</evidence>
<dbReference type="PANTHER" id="PTHR40980">
    <property type="entry name" value="PLUG DOMAIN-CONTAINING PROTEIN"/>
    <property type="match status" value="1"/>
</dbReference>
<evidence type="ECO:0000256" key="4">
    <source>
        <dbReference type="RuleBase" id="RU003357"/>
    </source>
</evidence>
<sequence>MRRPAGAVHSISLSPTPLIVALLAVLAGLPTAQAQSSKEAAGQDPTTLDQVQVTGIRESMQSSINKKRDDTVIADVLSADDIGDLPAPSLADAIETLTGAASTRDKTGASEISIRGLGAFLSSTNFNGREITNGSGDRSVNFNMFPAELINTVAIYKTQRADIIEGGVAGTIGLETVRPLEYGKRAAQIDLRGSWAEYDKKYRDDDGIGYRGTASYIDQFEFGNGQKLGISLGFQRLDGTDPEESITSGSTWYACDGTQNVGNANCNEVSAQAIANGAPYYLVPSSRIYRLKQERNDRQSEFAALQWRPNDVVEVNLDFEHTERNWYENRSDLSLSNARRGITQRDVDADGIVRHLHGSTSIDSTSNRYWRGEEYTGGGLNLILRPTPAWELSTDLSYSHTNRLDSERMTRLRANQRDVNNAAVPGISSGATGYVDYDWDWHGEVPSVALAPNFDPTNWDAYTGAARVTSSATENDHKIKAGRFDASFMPESGFFTRIKGGVRASQADYRLRDNTLVTDHDQRVAADKAKIIAANQACRAPFPQDDFMDAASGNTISSWAYFDPNCLYQSFRGSLDSGLDPGFQDPNNVDITEKTRVLYLLGEFSSSLFGLPVTGNLGLRWVKTDVRSEGVRTGLRIEDNGDGTIRLQPTGEYSTQVFKAGNDKLLPSLNAAFELRPDVLLRVGAYRAMSRPDIAALGAGRTINVSSDATYGNLADALDDISASGNPAAQPLMSWNGDLSLEWYPNPDTMLAGAVYWKQFNGGTATALVPETYTIDGQSVTVPVRQQVTTDEDSTLTGFELTATHRLSYLPKPFDGLGFKVSYNYADADYRTQDSRLGEQLASDGTIIPAIVPPAGLSGFSRHVLSGSIYWDVGRFNIQAIGKFRSHYYQDFTGNTAQQNRYYDDNTSVDLRLRYRVNKQLSLSLELMNLTNEPRVAYQPLYGNFREVVTYGRRAYFGVRYKF</sequence>
<dbReference type="OrthoDB" id="8727862at2"/>
<name>A0A0L8ACR1_9GAMM</name>
<dbReference type="NCBIfam" id="TIGR01782">
    <property type="entry name" value="TonB-Xanth-Caul"/>
    <property type="match status" value="1"/>
</dbReference>
<dbReference type="Pfam" id="PF07715">
    <property type="entry name" value="Plug"/>
    <property type="match status" value="1"/>
</dbReference>
<dbReference type="InterPro" id="IPR000531">
    <property type="entry name" value="Beta-barrel_TonB"/>
</dbReference>
<keyword evidence="4" id="KW-0798">TonB box</keyword>
<evidence type="ECO:0000313" key="8">
    <source>
        <dbReference type="Proteomes" id="UP000036890"/>
    </source>
</evidence>
<accession>A0A0L8ACR1</accession>